<dbReference type="EMBL" id="VUMT01000003">
    <property type="protein sequence ID" value="MSS62849.1"/>
    <property type="molecule type" value="Genomic_DNA"/>
</dbReference>
<reference evidence="2 3" key="1">
    <citation type="submission" date="2019-08" db="EMBL/GenBank/DDBJ databases">
        <title>In-depth cultivation of the pig gut microbiome towards novel bacterial diversity and tailored functional studies.</title>
        <authorList>
            <person name="Wylensek D."/>
            <person name="Hitch T.C.A."/>
            <person name="Clavel T."/>
        </authorList>
    </citation>
    <scope>NUCLEOTIDE SEQUENCE [LARGE SCALE GENOMIC DNA]</scope>
    <source>
        <strain evidence="2 3">WCA-693-APC-MOT-I</strain>
    </source>
</reference>
<gene>
    <name evidence="2" type="ORF">FYJ58_03020</name>
</gene>
<sequence>MKNLKEYAKCFILFFIGGAIYICIELLARGYSDFSMFLAGGICFVLIGLLNEIFPYSLSLTSQMLLSAFIITFIELIFGMIVNVWLKKGIWDYSNLPYNYKGQICLLFSTYWFFLSLPAILLDDWLRCHLLGEKKVKYKYF</sequence>
<feature type="transmembrane region" description="Helical" evidence="1">
    <location>
        <begin position="34"/>
        <end position="54"/>
    </location>
</feature>
<evidence type="ECO:0000313" key="3">
    <source>
        <dbReference type="Proteomes" id="UP000482209"/>
    </source>
</evidence>
<dbReference type="RefSeq" id="WP_154517044.1">
    <property type="nucleotide sequence ID" value="NZ_VUMT01000003.1"/>
</dbReference>
<name>A0A6L5XW66_9FIRM</name>
<dbReference type="Proteomes" id="UP000482209">
    <property type="component" value="Unassembled WGS sequence"/>
</dbReference>
<dbReference type="Pfam" id="PF06541">
    <property type="entry name" value="ABC_trans_CmpB"/>
    <property type="match status" value="1"/>
</dbReference>
<evidence type="ECO:0000313" key="2">
    <source>
        <dbReference type="EMBL" id="MSS62849.1"/>
    </source>
</evidence>
<keyword evidence="1" id="KW-0472">Membrane</keyword>
<feature type="transmembrane region" description="Helical" evidence="1">
    <location>
        <begin position="66"/>
        <end position="86"/>
    </location>
</feature>
<keyword evidence="3" id="KW-1185">Reference proteome</keyword>
<proteinExistence type="predicted"/>
<comment type="caution">
    <text evidence="2">The sequence shown here is derived from an EMBL/GenBank/DDBJ whole genome shotgun (WGS) entry which is preliminary data.</text>
</comment>
<evidence type="ECO:0000256" key="1">
    <source>
        <dbReference type="SAM" id="Phobius"/>
    </source>
</evidence>
<protein>
    <submittedName>
        <fullName evidence="2">Uncharacterized protein</fullName>
    </submittedName>
</protein>
<dbReference type="InterPro" id="IPR010540">
    <property type="entry name" value="CmpB_TMEM229"/>
</dbReference>
<accession>A0A6L5XW66</accession>
<organism evidence="2 3">
    <name type="scientific">Velocimicrobium porci</name>
    <dbReference type="NCBI Taxonomy" id="2606634"/>
    <lineage>
        <taxon>Bacteria</taxon>
        <taxon>Bacillati</taxon>
        <taxon>Bacillota</taxon>
        <taxon>Clostridia</taxon>
        <taxon>Lachnospirales</taxon>
        <taxon>Lachnospiraceae</taxon>
        <taxon>Velocimicrobium</taxon>
    </lineage>
</organism>
<keyword evidence="1" id="KW-1133">Transmembrane helix</keyword>
<feature type="transmembrane region" description="Helical" evidence="1">
    <location>
        <begin position="106"/>
        <end position="126"/>
    </location>
</feature>
<feature type="transmembrane region" description="Helical" evidence="1">
    <location>
        <begin position="7"/>
        <end position="28"/>
    </location>
</feature>
<keyword evidence="1" id="KW-0812">Transmembrane</keyword>
<dbReference type="AlphaFoldDB" id="A0A6L5XW66"/>